<protein>
    <submittedName>
        <fullName evidence="3">Uncharacterized protein</fullName>
    </submittedName>
</protein>
<feature type="transmembrane region" description="Helical" evidence="2">
    <location>
        <begin position="99"/>
        <end position="118"/>
    </location>
</feature>
<keyword evidence="2" id="KW-1133">Transmembrane helix</keyword>
<evidence type="ECO:0000256" key="2">
    <source>
        <dbReference type="SAM" id="Phobius"/>
    </source>
</evidence>
<keyword evidence="2" id="KW-0472">Membrane</keyword>
<proteinExistence type="predicted"/>
<keyword evidence="4" id="KW-1185">Reference proteome</keyword>
<gene>
    <name evidence="3" type="ORF">SAMN05216233_104232</name>
</gene>
<feature type="transmembrane region" description="Helical" evidence="2">
    <location>
        <begin position="12"/>
        <end position="32"/>
    </location>
</feature>
<keyword evidence="2" id="KW-0812">Transmembrane</keyword>
<sequence length="141" mass="15152">MKQKTLFQQSVVWCIILVINVLLLAGIGWVAFGNKGVNEPTETTGRIIMELQKFRVKTDADPDGPWDLTHGEYSALLTSMIQEATKASRDQQTFAAHSFHIILGAILGFLSASATMVFQGTNGKAGEIDTPPGANGSDEGT</sequence>
<dbReference type="RefSeq" id="WP_092210048.1">
    <property type="nucleotide sequence ID" value="NZ_FMUX01000004.1"/>
</dbReference>
<accession>A0A1G5DJW7</accession>
<organism evidence="3 4">
    <name type="scientific">Desulfoluna spongiiphila</name>
    <dbReference type="NCBI Taxonomy" id="419481"/>
    <lineage>
        <taxon>Bacteria</taxon>
        <taxon>Pseudomonadati</taxon>
        <taxon>Thermodesulfobacteriota</taxon>
        <taxon>Desulfobacteria</taxon>
        <taxon>Desulfobacterales</taxon>
        <taxon>Desulfolunaceae</taxon>
        <taxon>Desulfoluna</taxon>
    </lineage>
</organism>
<dbReference type="EMBL" id="FMUX01000004">
    <property type="protein sequence ID" value="SCY14956.1"/>
    <property type="molecule type" value="Genomic_DNA"/>
</dbReference>
<evidence type="ECO:0000313" key="3">
    <source>
        <dbReference type="EMBL" id="SCY14956.1"/>
    </source>
</evidence>
<dbReference type="Proteomes" id="UP000198870">
    <property type="component" value="Unassembled WGS sequence"/>
</dbReference>
<dbReference type="STRING" id="419481.SAMN05216233_104232"/>
<dbReference type="AlphaFoldDB" id="A0A1G5DJW7"/>
<reference evidence="3 4" key="1">
    <citation type="submission" date="2016-10" db="EMBL/GenBank/DDBJ databases">
        <authorList>
            <person name="de Groot N.N."/>
        </authorList>
    </citation>
    <scope>NUCLEOTIDE SEQUENCE [LARGE SCALE GENOMIC DNA]</scope>
    <source>
        <strain evidence="3 4">AA1</strain>
    </source>
</reference>
<evidence type="ECO:0000256" key="1">
    <source>
        <dbReference type="SAM" id="MobiDB-lite"/>
    </source>
</evidence>
<feature type="region of interest" description="Disordered" evidence="1">
    <location>
        <begin position="122"/>
        <end position="141"/>
    </location>
</feature>
<evidence type="ECO:0000313" key="4">
    <source>
        <dbReference type="Proteomes" id="UP000198870"/>
    </source>
</evidence>
<name>A0A1G5DJW7_9BACT</name>